<dbReference type="InterPro" id="IPR002121">
    <property type="entry name" value="HRDC_dom"/>
</dbReference>
<dbReference type="Pfam" id="PF16124">
    <property type="entry name" value="RecQ_Zn_bind"/>
    <property type="match status" value="1"/>
</dbReference>
<dbReference type="Pfam" id="PF00570">
    <property type="entry name" value="HRDC"/>
    <property type="match status" value="1"/>
</dbReference>
<feature type="region of interest" description="Disordered" evidence="1">
    <location>
        <begin position="240"/>
        <end position="282"/>
    </location>
</feature>
<dbReference type="PROSITE" id="PS50967">
    <property type="entry name" value="HRDC"/>
    <property type="match status" value="1"/>
</dbReference>
<feature type="compositionally biased region" description="Pro residues" evidence="1">
    <location>
        <begin position="69"/>
        <end position="81"/>
    </location>
</feature>
<name>A0A813FG96_POLGL</name>
<accession>A0A813FG96</accession>
<sequence>MRTGCAGVCDLKKDSPKSFHAAAGSVASSYFSAASGCPSSAIGRLGRPVDMDFLARAAALRTPIKLGVKPPPAREPTPPASPQSVSSSNAAALLQDPEALKRIVKAFVESGVRGRRAEALRGDGRPQQVVFRLSRQVDAFEVAPEGGRGAHSVALAEDRTTRRMMIRANLQGMPMVLARQQEKAATERLEQMIGFAASAKCRHQMLAEHFNQTLASAASGGGCGACDNCLRARAGFAAGPETEAGPLKSTRKVPPKVQPKPKKQTMPRKTNLGTPASVGTLRDQQADKLRKLRKRLSPRRPYMIFPDTTLQDLLDQQPQDLDSLLKVKGIGGIKVEKYGQDILKCLS</sequence>
<evidence type="ECO:0000313" key="3">
    <source>
        <dbReference type="EMBL" id="CAE8612350.1"/>
    </source>
</evidence>
<protein>
    <recommendedName>
        <fullName evidence="2">HRDC domain-containing protein</fullName>
    </recommendedName>
</protein>
<dbReference type="InterPro" id="IPR032284">
    <property type="entry name" value="RecQ_Zn-bd"/>
</dbReference>
<evidence type="ECO:0000313" key="4">
    <source>
        <dbReference type="EMBL" id="CAE8740315.1"/>
    </source>
</evidence>
<comment type="caution">
    <text evidence="3">The sequence shown here is derived from an EMBL/GenBank/DDBJ whole genome shotgun (WGS) entry which is preliminary data.</text>
</comment>
<gene>
    <name evidence="3" type="ORF">PGLA1383_LOCUS30142</name>
    <name evidence="4" type="ORF">PGLA2088_LOCUS49982</name>
</gene>
<dbReference type="InterPro" id="IPR010997">
    <property type="entry name" value="HRDC-like_sf"/>
</dbReference>
<dbReference type="Proteomes" id="UP000626109">
    <property type="component" value="Unassembled WGS sequence"/>
</dbReference>
<evidence type="ECO:0000256" key="1">
    <source>
        <dbReference type="SAM" id="MobiDB-lite"/>
    </source>
</evidence>
<feature type="compositionally biased region" description="Basic residues" evidence="1">
    <location>
        <begin position="249"/>
        <end position="266"/>
    </location>
</feature>
<evidence type="ECO:0000313" key="5">
    <source>
        <dbReference type="Proteomes" id="UP000654075"/>
    </source>
</evidence>
<dbReference type="SUPFAM" id="SSF47819">
    <property type="entry name" value="HRDC-like"/>
    <property type="match status" value="1"/>
</dbReference>
<dbReference type="Proteomes" id="UP000654075">
    <property type="component" value="Unassembled WGS sequence"/>
</dbReference>
<keyword evidence="5" id="KW-1185">Reference proteome</keyword>
<dbReference type="Gene3D" id="1.10.150.80">
    <property type="entry name" value="HRDC domain"/>
    <property type="match status" value="1"/>
</dbReference>
<dbReference type="InterPro" id="IPR044876">
    <property type="entry name" value="HRDC_dom_sf"/>
</dbReference>
<dbReference type="EMBL" id="CAJNNV010025110">
    <property type="protein sequence ID" value="CAE8612350.1"/>
    <property type="molecule type" value="Genomic_DNA"/>
</dbReference>
<dbReference type="EMBL" id="CAJNNW010037244">
    <property type="protein sequence ID" value="CAE8740315.1"/>
    <property type="molecule type" value="Genomic_DNA"/>
</dbReference>
<evidence type="ECO:0000259" key="2">
    <source>
        <dbReference type="PROSITE" id="PS50967"/>
    </source>
</evidence>
<reference evidence="3" key="1">
    <citation type="submission" date="2021-02" db="EMBL/GenBank/DDBJ databases">
        <authorList>
            <person name="Dougan E. K."/>
            <person name="Rhodes N."/>
            <person name="Thang M."/>
            <person name="Chan C."/>
        </authorList>
    </citation>
    <scope>NUCLEOTIDE SEQUENCE</scope>
</reference>
<feature type="domain" description="HRDC" evidence="2">
    <location>
        <begin position="274"/>
        <end position="347"/>
    </location>
</feature>
<dbReference type="Gene3D" id="3.40.50.300">
    <property type="entry name" value="P-loop containing nucleotide triphosphate hydrolases"/>
    <property type="match status" value="1"/>
</dbReference>
<organism evidence="3 5">
    <name type="scientific">Polarella glacialis</name>
    <name type="common">Dinoflagellate</name>
    <dbReference type="NCBI Taxonomy" id="89957"/>
    <lineage>
        <taxon>Eukaryota</taxon>
        <taxon>Sar</taxon>
        <taxon>Alveolata</taxon>
        <taxon>Dinophyceae</taxon>
        <taxon>Suessiales</taxon>
        <taxon>Suessiaceae</taxon>
        <taxon>Polarella</taxon>
    </lineage>
</organism>
<proteinExistence type="predicted"/>
<dbReference type="AlphaFoldDB" id="A0A813FG96"/>
<dbReference type="GO" id="GO:0003676">
    <property type="term" value="F:nucleic acid binding"/>
    <property type="evidence" value="ECO:0007669"/>
    <property type="project" value="InterPro"/>
</dbReference>
<dbReference type="GO" id="GO:0000166">
    <property type="term" value="F:nucleotide binding"/>
    <property type="evidence" value="ECO:0007669"/>
    <property type="project" value="InterPro"/>
</dbReference>
<feature type="region of interest" description="Disordered" evidence="1">
    <location>
        <begin position="65"/>
        <end position="90"/>
    </location>
</feature>
<dbReference type="OrthoDB" id="10373292at2759"/>
<dbReference type="InterPro" id="IPR027417">
    <property type="entry name" value="P-loop_NTPase"/>
</dbReference>